<dbReference type="EMBL" id="AMPZ03000006">
    <property type="protein sequence ID" value="KAH9581038.1"/>
    <property type="molecule type" value="Genomic_DNA"/>
</dbReference>
<dbReference type="InterPro" id="IPR008271">
    <property type="entry name" value="Ser/Thr_kinase_AS"/>
</dbReference>
<evidence type="ECO:0000256" key="8">
    <source>
        <dbReference type="ARBA" id="ARBA00048679"/>
    </source>
</evidence>
<dbReference type="PROSITE" id="PS50011">
    <property type="entry name" value="PROTEIN_KINASE_DOM"/>
    <property type="match status" value="1"/>
</dbReference>
<dbReference type="AlphaFoldDB" id="A0A922IKL1"/>
<organism evidence="12 13">
    <name type="scientific">Schistosoma haematobium</name>
    <name type="common">Blood fluke</name>
    <dbReference type="NCBI Taxonomy" id="6185"/>
    <lineage>
        <taxon>Eukaryota</taxon>
        <taxon>Metazoa</taxon>
        <taxon>Spiralia</taxon>
        <taxon>Lophotrochozoa</taxon>
        <taxon>Platyhelminthes</taxon>
        <taxon>Trematoda</taxon>
        <taxon>Digenea</taxon>
        <taxon>Strigeidida</taxon>
        <taxon>Schistosomatoidea</taxon>
        <taxon>Schistosomatidae</taxon>
        <taxon>Schistosoma</taxon>
    </lineage>
</organism>
<evidence type="ECO:0000256" key="10">
    <source>
        <dbReference type="SAM" id="MobiDB-lite"/>
    </source>
</evidence>
<dbReference type="GO" id="GO:0005737">
    <property type="term" value="C:cytoplasm"/>
    <property type="evidence" value="ECO:0007669"/>
    <property type="project" value="TreeGrafter"/>
</dbReference>
<keyword evidence="13" id="KW-1185">Reference proteome</keyword>
<reference evidence="12" key="2">
    <citation type="journal article" date="2019" name="Gigascience">
        <title>High-quality Schistosoma haematobium genome achieved by single-molecule and long-range sequencing.</title>
        <authorList>
            <person name="Stroehlein A.J."/>
            <person name="Korhonen P.K."/>
            <person name="Chong T.M."/>
            <person name="Lim Y.L."/>
            <person name="Chan K.G."/>
            <person name="Webster B."/>
            <person name="Rollinson D."/>
            <person name="Brindley P.J."/>
            <person name="Gasser R.B."/>
            <person name="Young N.D."/>
        </authorList>
    </citation>
    <scope>NUCLEOTIDE SEQUENCE</scope>
</reference>
<dbReference type="GO" id="GO:0000226">
    <property type="term" value="P:microtubule cytoskeleton organization"/>
    <property type="evidence" value="ECO:0007669"/>
    <property type="project" value="TreeGrafter"/>
</dbReference>
<name>A0A922IKL1_SCHHA</name>
<dbReference type="GeneID" id="24591569"/>
<dbReference type="InterPro" id="IPR000719">
    <property type="entry name" value="Prot_kinase_dom"/>
</dbReference>
<comment type="catalytic activity">
    <reaction evidence="8">
        <text>L-seryl-[protein] + ATP = O-phospho-L-seryl-[protein] + ADP + H(+)</text>
        <dbReference type="Rhea" id="RHEA:17989"/>
        <dbReference type="Rhea" id="RHEA-COMP:9863"/>
        <dbReference type="Rhea" id="RHEA-COMP:11604"/>
        <dbReference type="ChEBI" id="CHEBI:15378"/>
        <dbReference type="ChEBI" id="CHEBI:29999"/>
        <dbReference type="ChEBI" id="CHEBI:30616"/>
        <dbReference type="ChEBI" id="CHEBI:83421"/>
        <dbReference type="ChEBI" id="CHEBI:456216"/>
        <dbReference type="EC" id="2.7.11.1"/>
    </reaction>
</comment>
<dbReference type="SUPFAM" id="SSF56112">
    <property type="entry name" value="Protein kinase-like (PK-like)"/>
    <property type="match status" value="1"/>
</dbReference>
<dbReference type="Pfam" id="PF00069">
    <property type="entry name" value="Pkinase"/>
    <property type="match status" value="2"/>
</dbReference>
<dbReference type="PROSITE" id="PS00108">
    <property type="entry name" value="PROTEIN_KINASE_ST"/>
    <property type="match status" value="1"/>
</dbReference>
<dbReference type="PROSITE" id="PS00107">
    <property type="entry name" value="PROTEIN_KINASE_ATP"/>
    <property type="match status" value="1"/>
</dbReference>
<evidence type="ECO:0000256" key="4">
    <source>
        <dbReference type="ARBA" id="ARBA00022741"/>
    </source>
</evidence>
<sequence>MRTNKNYSNNDDHINDNSNKYNWFTISLYNNVDQYSTKLFNSMNHSNDSIDKLGRQFTQLAVNSMKTHVDNELIKHDHIKQFILNRQSTLNIGNSQNSIKPVTSTTHTPSMNHRVPAIDKRQKKSIHGLNNTNQIIDKWKRRNSHQENYLTRNCNNDQQLNSIILVKTTSMNSVLPTNNMIKDVTSIHRPSLQILNHHSEPSIIEDREVFNKSSHSLTSVLPTSNLLSTSLNSISKSIRKDENSDTFNSKMTSDLFSSMIHSENQPQSLQLNNQTKNLTNDLKQNNNISNKYTSVENRITNSKSNGLGLYCILNTIGLGNFSQVKLATHILTKERVAIKVLDKSKMNTSTRRLLSQEISILESLHHPNIIRLYEVIETFSHLNLVMEYVAGGDLNRRIVKYGKLSEPEGRIVFAQLVAAVNHLHERNIIHRDIKAENILFTYDIKHTTTTNTTETFIKTKKLKQKNHQTMNDENKPIGKIQKLLHQQHQQQRHQHHQPHQQHQHPNPLQSLHKPDNNVTSSKLKMKQEYSKNNPLHNMNSINNGKKLIKQKLYQFNSMEGDDNDDDEVEGSLNDLCPDHYRVKLVDFGFSKLIKETNQQLTTFCGSPAYAAPELFESKSYRGGPVDMWALGIVLFFMLTGLLPFNGTTVGQVRRLVLNNCGLQPPDYLSPAAADLYRNLTTRQPDLRPTASQLIKYAQFARKDLTPIEIILRQRSTWTNWLTGQTFPKPLPRFKHCPPLPTTPHIKQNLINSSSSSGYKINKNISTSNDVIPSSNHLIHKQSIHTIPSITTNQTDHETLNQLNEINSSDQDDAELEAANYLLSNLGITTDEIQNSYNYSTRCAVTGAYRIMLHKIHRSRRLSQLDQITLSPYNNTKDNSIKSIKFNSNLPTIQQSSNNLQENSFQTKLIPLKFNEYSHDSFKQNNSIKKLNTNKKLHQKSSSRLCYLI</sequence>
<dbReference type="KEGG" id="shx:MS3_00008292"/>
<accession>A0A922IKL1</accession>
<dbReference type="EC" id="2.7.11.1" evidence="1"/>
<feature type="binding site" evidence="9">
    <location>
        <position position="339"/>
    </location>
    <ligand>
        <name>ATP</name>
        <dbReference type="ChEBI" id="CHEBI:30616"/>
    </ligand>
</feature>
<dbReference type="FunFam" id="3.30.200.20:FF:000003">
    <property type="entry name" value="Non-specific serine/threonine protein kinase"/>
    <property type="match status" value="1"/>
</dbReference>
<feature type="compositionally biased region" description="Basic residues" evidence="10">
    <location>
        <begin position="490"/>
        <end position="502"/>
    </location>
</feature>
<evidence type="ECO:0000256" key="1">
    <source>
        <dbReference type="ARBA" id="ARBA00012513"/>
    </source>
</evidence>
<dbReference type="FunFam" id="1.10.510.10:FF:000571">
    <property type="entry name" value="Maternal embryonic leucine zipper kinase"/>
    <property type="match status" value="1"/>
</dbReference>
<feature type="domain" description="Protein kinase" evidence="11">
    <location>
        <begin position="310"/>
        <end position="699"/>
    </location>
</feature>
<evidence type="ECO:0000259" key="11">
    <source>
        <dbReference type="PROSITE" id="PS50011"/>
    </source>
</evidence>
<evidence type="ECO:0000256" key="3">
    <source>
        <dbReference type="ARBA" id="ARBA00022679"/>
    </source>
</evidence>
<reference evidence="12" key="1">
    <citation type="journal article" date="2012" name="Nat. Genet.">
        <title>Whole-genome sequence of Schistosoma haematobium.</title>
        <authorList>
            <person name="Young N.D."/>
            <person name="Jex A.R."/>
            <person name="Li B."/>
            <person name="Liu S."/>
            <person name="Yang L."/>
            <person name="Xiong Z."/>
            <person name="Li Y."/>
            <person name="Cantacessi C."/>
            <person name="Hall R.S."/>
            <person name="Xu X."/>
            <person name="Chen F."/>
            <person name="Wu X."/>
            <person name="Zerlotini A."/>
            <person name="Oliveira G."/>
            <person name="Hofmann A."/>
            <person name="Zhang G."/>
            <person name="Fang X."/>
            <person name="Kang Y."/>
            <person name="Campbell B.E."/>
            <person name="Loukas A."/>
            <person name="Ranganathan S."/>
            <person name="Rollinson D."/>
            <person name="Rinaldi G."/>
            <person name="Brindley P.J."/>
            <person name="Yang H."/>
            <person name="Wang J."/>
            <person name="Wang J."/>
            <person name="Gasser R.B."/>
        </authorList>
    </citation>
    <scope>NUCLEOTIDE SEQUENCE</scope>
</reference>
<evidence type="ECO:0000256" key="2">
    <source>
        <dbReference type="ARBA" id="ARBA00022527"/>
    </source>
</evidence>
<dbReference type="GO" id="GO:0050321">
    <property type="term" value="F:tau-protein kinase activity"/>
    <property type="evidence" value="ECO:0007669"/>
    <property type="project" value="TreeGrafter"/>
</dbReference>
<dbReference type="SMART" id="SM00220">
    <property type="entry name" value="S_TKc"/>
    <property type="match status" value="1"/>
</dbReference>
<dbReference type="PANTHER" id="PTHR24346:SF49">
    <property type="entry name" value="NIM1 SERINE_THREONINE PROTEIN KINASE"/>
    <property type="match status" value="1"/>
</dbReference>
<keyword evidence="5 12" id="KW-0418">Kinase</keyword>
<evidence type="ECO:0000256" key="6">
    <source>
        <dbReference type="ARBA" id="ARBA00022840"/>
    </source>
</evidence>
<feature type="region of interest" description="Disordered" evidence="10">
    <location>
        <begin position="483"/>
        <end position="518"/>
    </location>
</feature>
<dbReference type="InterPro" id="IPR011009">
    <property type="entry name" value="Kinase-like_dom_sf"/>
</dbReference>
<dbReference type="GO" id="GO:0035556">
    <property type="term" value="P:intracellular signal transduction"/>
    <property type="evidence" value="ECO:0007669"/>
    <property type="project" value="TreeGrafter"/>
</dbReference>
<dbReference type="InterPro" id="IPR017441">
    <property type="entry name" value="Protein_kinase_ATP_BS"/>
</dbReference>
<evidence type="ECO:0000313" key="12">
    <source>
        <dbReference type="EMBL" id="KAH9581038.1"/>
    </source>
</evidence>
<dbReference type="PANTHER" id="PTHR24346">
    <property type="entry name" value="MAP/MICROTUBULE AFFINITY-REGULATING KINASE"/>
    <property type="match status" value="1"/>
</dbReference>
<proteinExistence type="predicted"/>
<gene>
    <name evidence="12" type="primary">NIM1_2</name>
    <name evidence="12" type="ORF">MS3_00008292</name>
</gene>
<comment type="caution">
    <text evidence="12">The sequence shown here is derived from an EMBL/GenBank/DDBJ whole genome shotgun (WGS) entry which is preliminary data.</text>
</comment>
<evidence type="ECO:0000313" key="13">
    <source>
        <dbReference type="Proteomes" id="UP000471633"/>
    </source>
</evidence>
<evidence type="ECO:0000256" key="5">
    <source>
        <dbReference type="ARBA" id="ARBA00022777"/>
    </source>
</evidence>
<dbReference type="Proteomes" id="UP000471633">
    <property type="component" value="Unassembled WGS sequence"/>
</dbReference>
<dbReference type="CTD" id="24591569"/>
<keyword evidence="3" id="KW-0808">Transferase</keyword>
<keyword evidence="4 9" id="KW-0547">Nucleotide-binding</keyword>
<evidence type="ECO:0000256" key="7">
    <source>
        <dbReference type="ARBA" id="ARBA00047899"/>
    </source>
</evidence>
<dbReference type="GO" id="GO:0005524">
    <property type="term" value="F:ATP binding"/>
    <property type="evidence" value="ECO:0007669"/>
    <property type="project" value="UniProtKB-UniRule"/>
</dbReference>
<evidence type="ECO:0000256" key="9">
    <source>
        <dbReference type="PROSITE-ProRule" id="PRU10141"/>
    </source>
</evidence>
<dbReference type="RefSeq" id="XP_051065246.1">
    <property type="nucleotide sequence ID" value="XM_051216653.1"/>
</dbReference>
<keyword evidence="6 9" id="KW-0067">ATP-binding</keyword>
<dbReference type="Gene3D" id="1.10.510.10">
    <property type="entry name" value="Transferase(Phosphotransferase) domain 1"/>
    <property type="match status" value="2"/>
</dbReference>
<comment type="catalytic activity">
    <reaction evidence="7">
        <text>L-threonyl-[protein] + ATP = O-phospho-L-threonyl-[protein] + ADP + H(+)</text>
        <dbReference type="Rhea" id="RHEA:46608"/>
        <dbReference type="Rhea" id="RHEA-COMP:11060"/>
        <dbReference type="Rhea" id="RHEA-COMP:11605"/>
        <dbReference type="ChEBI" id="CHEBI:15378"/>
        <dbReference type="ChEBI" id="CHEBI:30013"/>
        <dbReference type="ChEBI" id="CHEBI:30616"/>
        <dbReference type="ChEBI" id="CHEBI:61977"/>
        <dbReference type="ChEBI" id="CHEBI:456216"/>
        <dbReference type="EC" id="2.7.11.1"/>
    </reaction>
</comment>
<reference evidence="12" key="3">
    <citation type="submission" date="2021-06" db="EMBL/GenBank/DDBJ databases">
        <title>Chromosome-level genome assembly for S. haematobium.</title>
        <authorList>
            <person name="Stroehlein A.J."/>
        </authorList>
    </citation>
    <scope>NUCLEOTIDE SEQUENCE</scope>
</reference>
<reference evidence="12" key="4">
    <citation type="journal article" date="2022" name="PLoS Pathog.">
        <title>Chromosome-level genome of Schistosoma haematobium underpins genome-wide explorations of molecular variation.</title>
        <authorList>
            <person name="Stroehlein A.J."/>
            <person name="Korhonen P.K."/>
            <person name="Lee V.V."/>
            <person name="Ralph S.A."/>
            <person name="Mentink-Kane M."/>
            <person name="You H."/>
            <person name="McManus D.P."/>
            <person name="Tchuente L.T."/>
            <person name="Stothard J.R."/>
            <person name="Kaur P."/>
            <person name="Dudchenko O."/>
            <person name="Aiden E.L."/>
            <person name="Yang B."/>
            <person name="Yang H."/>
            <person name="Emery A.M."/>
            <person name="Webster B.L."/>
            <person name="Brindley P.J."/>
            <person name="Rollinson D."/>
            <person name="Chang B.C.H."/>
            <person name="Gasser R.B."/>
            <person name="Young N.D."/>
        </authorList>
    </citation>
    <scope>NUCLEOTIDE SEQUENCE</scope>
</reference>
<keyword evidence="2" id="KW-0723">Serine/threonine-protein kinase</keyword>
<protein>
    <recommendedName>
        <fullName evidence="1">non-specific serine/threonine protein kinase</fullName>
        <ecNumber evidence="1">2.7.11.1</ecNumber>
    </recommendedName>
</protein>